<dbReference type="EMBL" id="VVND01000015">
    <property type="protein sequence ID" value="KAA3158820.1"/>
    <property type="molecule type" value="Genomic_DNA"/>
</dbReference>
<keyword evidence="1" id="KW-0808">Transferase</keyword>
<dbReference type="GO" id="GO:0032259">
    <property type="term" value="P:methylation"/>
    <property type="evidence" value="ECO:0007669"/>
    <property type="project" value="UniProtKB-KW"/>
</dbReference>
<organism evidence="1 2">
    <name type="scientific">Alistipes finegoldii</name>
    <dbReference type="NCBI Taxonomy" id="214856"/>
    <lineage>
        <taxon>Bacteria</taxon>
        <taxon>Pseudomonadati</taxon>
        <taxon>Bacteroidota</taxon>
        <taxon>Bacteroidia</taxon>
        <taxon>Bacteroidales</taxon>
        <taxon>Rikenellaceae</taxon>
        <taxon>Alistipes</taxon>
    </lineage>
</organism>
<keyword evidence="2" id="KW-1185">Reference proteome</keyword>
<sequence length="213" mass="24594">MKTIRVIVACEESQAVCKAFRDRGFEAFSCDIEPCSGGHPEWHFQEDIFTVLRREPRFDLMIAHPPCTFLSNAGAVRLYPKAGELDPVRYMKGMEAKMFFMQLLEWPIKHVAVENPVSSKVFEMPECDQEIQPYQFGHPYTKKTRLWLRNLPYLSPTNEVIPAGPYIASGTSRKDRSKYGCAKQNRSKTFEGIAQAMAEQWGNFLKKKYENRN</sequence>
<evidence type="ECO:0000313" key="2">
    <source>
        <dbReference type="Proteomes" id="UP000324870"/>
    </source>
</evidence>
<reference evidence="1 2" key="1">
    <citation type="journal article" date="2019" name="Nat. Med.">
        <title>A library of human gut bacterial isolates paired with longitudinal multiomics data enables mechanistic microbiome research.</title>
        <authorList>
            <person name="Poyet M."/>
            <person name="Groussin M."/>
            <person name="Gibbons S.M."/>
            <person name="Avila-Pacheco J."/>
            <person name="Jiang X."/>
            <person name="Kearney S.M."/>
            <person name="Perrotta A.R."/>
            <person name="Berdy B."/>
            <person name="Zhao S."/>
            <person name="Lieberman T.D."/>
            <person name="Swanson P.K."/>
            <person name="Smith M."/>
            <person name="Roesemann S."/>
            <person name="Alexander J.E."/>
            <person name="Rich S.A."/>
            <person name="Livny J."/>
            <person name="Vlamakis H."/>
            <person name="Clish C."/>
            <person name="Bullock K."/>
            <person name="Deik A."/>
            <person name="Scott J."/>
            <person name="Pierce K.A."/>
            <person name="Xavier R.J."/>
            <person name="Alm E.J."/>
        </authorList>
    </citation>
    <scope>NUCLEOTIDE SEQUENCE [LARGE SCALE GENOMIC DNA]</scope>
    <source>
        <strain evidence="1 2">BIOML-A1</strain>
    </source>
</reference>
<keyword evidence="1" id="KW-0489">Methyltransferase</keyword>
<gene>
    <name evidence="1" type="ORF">F2A26_09770</name>
</gene>
<evidence type="ECO:0000313" key="1">
    <source>
        <dbReference type="EMBL" id="KAA3158820.1"/>
    </source>
</evidence>
<proteinExistence type="predicted"/>
<accession>A0ABQ6S252</accession>
<comment type="caution">
    <text evidence="1">The sequence shown here is derived from an EMBL/GenBank/DDBJ whole genome shotgun (WGS) entry which is preliminary data.</text>
</comment>
<dbReference type="RefSeq" id="WP_130063263.1">
    <property type="nucleotide sequence ID" value="NZ_RCXA01000018.1"/>
</dbReference>
<dbReference type="Proteomes" id="UP000324870">
    <property type="component" value="Unassembled WGS sequence"/>
</dbReference>
<protein>
    <submittedName>
        <fullName evidence="1">DNA cytosine methyltransferase</fullName>
    </submittedName>
</protein>
<dbReference type="GO" id="GO:0008168">
    <property type="term" value="F:methyltransferase activity"/>
    <property type="evidence" value="ECO:0007669"/>
    <property type="project" value="UniProtKB-KW"/>
</dbReference>
<name>A0ABQ6S252_9BACT</name>